<keyword evidence="3" id="KW-0808">Transferase</keyword>
<evidence type="ECO:0000256" key="5">
    <source>
        <dbReference type="ARBA" id="ARBA00023034"/>
    </source>
</evidence>
<proteinExistence type="inferred from homology"/>
<evidence type="ECO:0000256" key="4">
    <source>
        <dbReference type="ARBA" id="ARBA00022968"/>
    </source>
</evidence>
<reference evidence="8" key="1">
    <citation type="journal article" date="2016" name="Nat. Genet.">
        <title>A high-quality carrot genome assembly provides new insights into carotenoid accumulation and asterid genome evolution.</title>
        <authorList>
            <person name="Iorizzo M."/>
            <person name="Ellison S."/>
            <person name="Senalik D."/>
            <person name="Zeng P."/>
            <person name="Satapoomin P."/>
            <person name="Huang J."/>
            <person name="Bowman M."/>
            <person name="Iovene M."/>
            <person name="Sanseverino W."/>
            <person name="Cavagnaro P."/>
            <person name="Yildiz M."/>
            <person name="Macko-Podgorni A."/>
            <person name="Moranska E."/>
            <person name="Grzebelus E."/>
            <person name="Grzebelus D."/>
            <person name="Ashrafi H."/>
            <person name="Zheng Z."/>
            <person name="Cheng S."/>
            <person name="Spooner D."/>
            <person name="Van Deynze A."/>
            <person name="Simon P."/>
        </authorList>
    </citation>
    <scope>NUCLEOTIDE SEQUENCE</scope>
    <source>
        <tissue evidence="8">Leaf</tissue>
    </source>
</reference>
<evidence type="ECO:0000259" key="7">
    <source>
        <dbReference type="Pfam" id="PF03016"/>
    </source>
</evidence>
<dbReference type="InterPro" id="IPR004263">
    <property type="entry name" value="Exostosin"/>
</dbReference>
<dbReference type="PANTHER" id="PTHR11062:SF282">
    <property type="entry name" value="XYLOGLUCAN GALACTOSYLTRANSFERASE GT11-RELATED"/>
    <property type="match status" value="1"/>
</dbReference>
<dbReference type="AlphaFoldDB" id="A0AAF1BAL3"/>
<dbReference type="EMBL" id="CP093350">
    <property type="protein sequence ID" value="WOH12544.1"/>
    <property type="molecule type" value="Genomic_DNA"/>
</dbReference>
<dbReference type="Pfam" id="PF03016">
    <property type="entry name" value="Exostosin_GT47"/>
    <property type="match status" value="1"/>
</dbReference>
<protein>
    <recommendedName>
        <fullName evidence="7">Exostosin GT47 domain-containing protein</fullName>
    </recommendedName>
</protein>
<comment type="subcellular location">
    <subcellularLocation>
        <location evidence="1">Golgi apparatus membrane</location>
        <topology evidence="1">Single-pass type II membrane protein</topology>
    </subcellularLocation>
</comment>
<keyword evidence="5" id="KW-0333">Golgi apparatus</keyword>
<keyword evidence="6" id="KW-0472">Membrane</keyword>
<evidence type="ECO:0000313" key="9">
    <source>
        <dbReference type="Proteomes" id="UP000077755"/>
    </source>
</evidence>
<evidence type="ECO:0000256" key="6">
    <source>
        <dbReference type="SAM" id="Phobius"/>
    </source>
</evidence>
<evidence type="ECO:0000256" key="2">
    <source>
        <dbReference type="ARBA" id="ARBA00010271"/>
    </source>
</evidence>
<keyword evidence="9" id="KW-1185">Reference proteome</keyword>
<reference evidence="8" key="2">
    <citation type="submission" date="2022-03" db="EMBL/GenBank/DDBJ databases">
        <title>Draft title - Genomic analysis of global carrot germplasm unveils the trajectory of domestication and the origin of high carotenoid orange carrot.</title>
        <authorList>
            <person name="Iorizzo M."/>
            <person name="Ellison S."/>
            <person name="Senalik D."/>
            <person name="Macko-Podgorni A."/>
            <person name="Grzebelus D."/>
            <person name="Bostan H."/>
            <person name="Rolling W."/>
            <person name="Curaba J."/>
            <person name="Simon P."/>
        </authorList>
    </citation>
    <scope>NUCLEOTIDE SEQUENCE</scope>
    <source>
        <tissue evidence="8">Leaf</tissue>
    </source>
</reference>
<dbReference type="GO" id="GO:0000139">
    <property type="term" value="C:Golgi membrane"/>
    <property type="evidence" value="ECO:0007669"/>
    <property type="project" value="UniProtKB-SubCell"/>
</dbReference>
<dbReference type="InterPro" id="IPR040911">
    <property type="entry name" value="Exostosin_GT47"/>
</dbReference>
<gene>
    <name evidence="8" type="ORF">DCAR_0832049</name>
</gene>
<name>A0AAF1BAL3_DAUCS</name>
<evidence type="ECO:0000256" key="1">
    <source>
        <dbReference type="ARBA" id="ARBA00004323"/>
    </source>
</evidence>
<accession>A0AAF1BAL3</accession>
<evidence type="ECO:0000256" key="3">
    <source>
        <dbReference type="ARBA" id="ARBA00022676"/>
    </source>
</evidence>
<dbReference type="PANTHER" id="PTHR11062">
    <property type="entry name" value="EXOSTOSIN HEPARAN SULFATE GLYCOSYLTRANSFERASE -RELATED"/>
    <property type="match status" value="1"/>
</dbReference>
<comment type="similarity">
    <text evidence="2">Belongs to the glycosyltransferase 47 family.</text>
</comment>
<keyword evidence="4" id="KW-0735">Signal-anchor</keyword>
<sequence length="452" mass="52649">MAKLFGIKKSMDKCFNWYVFILMVLLTCLLHNFNFSVPKSRFSTFKSEGGIMSNTSCQNRYIYIQHLPSRFNTDILKDCSSILKWQNMCIFISNFGIGPIAPNFENILEDKGWYATDQFLLEVIFHNKMKRYKCLTNDSSSATAIFVPFYAGLDVSRYVLDGSNAQRDENSLRLAKWIVKTREWKKMQGRDHFSVLGRISIDFHRESEDRWGSKLLMLPDFNNMTFLNIESDSRSSNEFAIPYPTYFHPSSDIEVFQWQEKVQKLNRSYLYAFVGCRRPNIATSIRDQIIQQCISSYPRCKLLDCNTSDCNNPANVIKTFGKSVFCLQPAGDSYTRRSTFDSILAGCIPVFFHPRSAYTQYVWHLPDNSTKYSVLIDEEALRNENVKIEKILKEIPEHEVEAMRKEVIKLIPKIIYAHPRSSLRTFEDAFDIAVQNVVQRINSITKKERLEY</sequence>
<organism evidence="8 9">
    <name type="scientific">Daucus carota subsp. sativus</name>
    <name type="common">Carrot</name>
    <dbReference type="NCBI Taxonomy" id="79200"/>
    <lineage>
        <taxon>Eukaryota</taxon>
        <taxon>Viridiplantae</taxon>
        <taxon>Streptophyta</taxon>
        <taxon>Embryophyta</taxon>
        <taxon>Tracheophyta</taxon>
        <taxon>Spermatophyta</taxon>
        <taxon>Magnoliopsida</taxon>
        <taxon>eudicotyledons</taxon>
        <taxon>Gunneridae</taxon>
        <taxon>Pentapetalae</taxon>
        <taxon>asterids</taxon>
        <taxon>campanulids</taxon>
        <taxon>Apiales</taxon>
        <taxon>Apiaceae</taxon>
        <taxon>Apioideae</taxon>
        <taxon>Scandiceae</taxon>
        <taxon>Daucinae</taxon>
        <taxon>Daucus</taxon>
        <taxon>Daucus sect. Daucus</taxon>
    </lineage>
</organism>
<dbReference type="GO" id="GO:0016757">
    <property type="term" value="F:glycosyltransferase activity"/>
    <property type="evidence" value="ECO:0007669"/>
    <property type="project" value="UniProtKB-KW"/>
</dbReference>
<feature type="transmembrane region" description="Helical" evidence="6">
    <location>
        <begin position="15"/>
        <end position="33"/>
    </location>
</feature>
<keyword evidence="3" id="KW-0328">Glycosyltransferase</keyword>
<feature type="domain" description="Exostosin GT47" evidence="7">
    <location>
        <begin position="57"/>
        <end position="390"/>
    </location>
</feature>
<dbReference type="Proteomes" id="UP000077755">
    <property type="component" value="Chromosome 8"/>
</dbReference>
<keyword evidence="6" id="KW-0812">Transmembrane</keyword>
<keyword evidence="6" id="KW-1133">Transmembrane helix</keyword>
<evidence type="ECO:0000313" key="8">
    <source>
        <dbReference type="EMBL" id="WOH12544.1"/>
    </source>
</evidence>